<accession>A0ACC0CW33</accession>
<dbReference type="EMBL" id="MU394333">
    <property type="protein sequence ID" value="KAI6084703.1"/>
    <property type="molecule type" value="Genomic_DNA"/>
</dbReference>
<evidence type="ECO:0000313" key="2">
    <source>
        <dbReference type="Proteomes" id="UP001497680"/>
    </source>
</evidence>
<proteinExistence type="predicted"/>
<name>A0ACC0CW33_9PEZI</name>
<dbReference type="Proteomes" id="UP001497680">
    <property type="component" value="Unassembled WGS sequence"/>
</dbReference>
<protein>
    <submittedName>
        <fullName evidence="1">Cytochrome P450 monooxygenase-like protein</fullName>
    </submittedName>
</protein>
<gene>
    <name evidence="1" type="ORF">F4821DRAFT_242137</name>
</gene>
<comment type="caution">
    <text evidence="1">The sequence shown here is derived from an EMBL/GenBank/DDBJ whole genome shotgun (WGS) entry which is preliminary data.</text>
</comment>
<sequence>MVSYYFTIKYPDVRSNVLGLSHKLWLLTLHFVLLHLSAMFDVSFDSIRLSEWLALSFALCFVLIFTNSIYNLYFHPLSGVPGPFWGRMSPIPSWYYACRGDRHIWLWKQFQRYGKKIRPDPNTVLFCDSQAYSDIYSARSNVRRSRFYEAFQEQGRVATTLMTIDVAEHAVKRKRLNACFTEKSVRAASDFIVKHVDRWIDIILEENKDTTEWSSPVDFTEKVDALIFDIMGDLSFGRSFDIKEPGENPVKRTPHSIAAYLRFVYPMLRFPYLNLLLWLKPRGIDQFLSLIVPPDAQRYSQFVDDCVANRIALQKEQSTKPEAERRQDIFYFLAEARDPDTGLPAYDDSELWAESSMLIVAGSDTTAVSLSGIFFYLTGDPQRYQKLVDEIRSTFGSVEEIIHGPKLSGCTYLRACVDEGMRLTPTGPSELPREVLPGGLRVMGEYYPSGTIVGTSPWVSCRSQEVFGDAESFRPERWILNESAGVTKDSIARGKAAFRPFLSGPTNCAGQNLAIAEMLITIARTLYRLDVRRAPGSTLGGGSPELGWGQNDKNQFQLVDAYISLRQGPEVQFRKRMS</sequence>
<organism evidence="1 2">
    <name type="scientific">Hypoxylon rubiginosum</name>
    <dbReference type="NCBI Taxonomy" id="110542"/>
    <lineage>
        <taxon>Eukaryota</taxon>
        <taxon>Fungi</taxon>
        <taxon>Dikarya</taxon>
        <taxon>Ascomycota</taxon>
        <taxon>Pezizomycotina</taxon>
        <taxon>Sordariomycetes</taxon>
        <taxon>Xylariomycetidae</taxon>
        <taxon>Xylariales</taxon>
        <taxon>Hypoxylaceae</taxon>
        <taxon>Hypoxylon</taxon>
    </lineage>
</organism>
<reference evidence="1 2" key="1">
    <citation type="journal article" date="2022" name="New Phytol.">
        <title>Ecological generalism drives hyperdiversity of secondary metabolite gene clusters in xylarialean endophytes.</title>
        <authorList>
            <person name="Franco M.E.E."/>
            <person name="Wisecaver J.H."/>
            <person name="Arnold A.E."/>
            <person name="Ju Y.M."/>
            <person name="Slot J.C."/>
            <person name="Ahrendt S."/>
            <person name="Moore L.P."/>
            <person name="Eastman K.E."/>
            <person name="Scott K."/>
            <person name="Konkel Z."/>
            <person name="Mondo S.J."/>
            <person name="Kuo A."/>
            <person name="Hayes R.D."/>
            <person name="Haridas S."/>
            <person name="Andreopoulos B."/>
            <person name="Riley R."/>
            <person name="LaButti K."/>
            <person name="Pangilinan J."/>
            <person name="Lipzen A."/>
            <person name="Amirebrahimi M."/>
            <person name="Yan J."/>
            <person name="Adam C."/>
            <person name="Keymanesh K."/>
            <person name="Ng V."/>
            <person name="Louie K."/>
            <person name="Northen T."/>
            <person name="Drula E."/>
            <person name="Henrissat B."/>
            <person name="Hsieh H.M."/>
            <person name="Youens-Clark K."/>
            <person name="Lutzoni F."/>
            <person name="Miadlikowska J."/>
            <person name="Eastwood D.C."/>
            <person name="Hamelin R.C."/>
            <person name="Grigoriev I.V."/>
            <person name="U'Ren J.M."/>
        </authorList>
    </citation>
    <scope>NUCLEOTIDE SEQUENCE [LARGE SCALE GENOMIC DNA]</scope>
    <source>
        <strain evidence="1 2">ER1909</strain>
    </source>
</reference>
<keyword evidence="2" id="KW-1185">Reference proteome</keyword>
<evidence type="ECO:0000313" key="1">
    <source>
        <dbReference type="EMBL" id="KAI6084703.1"/>
    </source>
</evidence>